<dbReference type="InParanoid" id="G5A8Z5"/>
<reference evidence="1 2" key="1">
    <citation type="journal article" date="2006" name="Science">
        <title>Phytophthora genome sequences uncover evolutionary origins and mechanisms of pathogenesis.</title>
        <authorList>
            <person name="Tyler B.M."/>
            <person name="Tripathy S."/>
            <person name="Zhang X."/>
            <person name="Dehal P."/>
            <person name="Jiang R.H."/>
            <person name="Aerts A."/>
            <person name="Arredondo F.D."/>
            <person name="Baxter L."/>
            <person name="Bensasson D."/>
            <person name="Beynon J.L."/>
            <person name="Chapman J."/>
            <person name="Damasceno C.M."/>
            <person name="Dorrance A.E."/>
            <person name="Dou D."/>
            <person name="Dickerman A.W."/>
            <person name="Dubchak I.L."/>
            <person name="Garbelotto M."/>
            <person name="Gijzen M."/>
            <person name="Gordon S.G."/>
            <person name="Govers F."/>
            <person name="Grunwald N.J."/>
            <person name="Huang W."/>
            <person name="Ivors K.L."/>
            <person name="Jones R.W."/>
            <person name="Kamoun S."/>
            <person name="Krampis K."/>
            <person name="Lamour K.H."/>
            <person name="Lee M.K."/>
            <person name="McDonald W.H."/>
            <person name="Medina M."/>
            <person name="Meijer H.J."/>
            <person name="Nordberg E.K."/>
            <person name="Maclean D.J."/>
            <person name="Ospina-Giraldo M.D."/>
            <person name="Morris P.F."/>
            <person name="Phuntumart V."/>
            <person name="Putnam N.H."/>
            <person name="Rash S."/>
            <person name="Rose J.K."/>
            <person name="Sakihama Y."/>
            <person name="Salamov A.A."/>
            <person name="Savidor A."/>
            <person name="Scheuring C.F."/>
            <person name="Smith B.M."/>
            <person name="Sobral B.W."/>
            <person name="Terry A."/>
            <person name="Torto-Alalibo T.A."/>
            <person name="Win J."/>
            <person name="Xu Z."/>
            <person name="Zhang H."/>
            <person name="Grigoriev I.V."/>
            <person name="Rokhsar D.S."/>
            <person name="Boore J.L."/>
        </authorList>
    </citation>
    <scope>NUCLEOTIDE SEQUENCE [LARGE SCALE GENOMIC DNA]</scope>
    <source>
        <strain evidence="1 2">P6497</strain>
    </source>
</reference>
<gene>
    <name evidence="1" type="ORF">PHYSODRAFT_527750</name>
</gene>
<keyword evidence="2" id="KW-1185">Reference proteome</keyword>
<evidence type="ECO:0000313" key="1">
    <source>
        <dbReference type="EMBL" id="EGZ08371.1"/>
    </source>
</evidence>
<dbReference type="KEGG" id="psoj:PHYSODRAFT_527750"/>
<protein>
    <submittedName>
        <fullName evidence="1">Uncharacterized protein</fullName>
    </submittedName>
</protein>
<name>G5A8Z5_PHYSP</name>
<dbReference type="AlphaFoldDB" id="G5A8Z5"/>
<dbReference type="Proteomes" id="UP000002640">
    <property type="component" value="Unassembled WGS sequence"/>
</dbReference>
<dbReference type="EMBL" id="JH159161">
    <property type="protein sequence ID" value="EGZ08371.1"/>
    <property type="molecule type" value="Genomic_DNA"/>
</dbReference>
<sequence>MLRRQPSSSQSPTTHSTSRTPSFIAMYSASVLDWALMPCLREPYEIALPSR</sequence>
<organism evidence="1 2">
    <name type="scientific">Phytophthora sojae (strain P6497)</name>
    <name type="common">Soybean stem and root rot agent</name>
    <name type="synonym">Phytophthora megasperma f. sp. glycines</name>
    <dbReference type="NCBI Taxonomy" id="1094619"/>
    <lineage>
        <taxon>Eukaryota</taxon>
        <taxon>Sar</taxon>
        <taxon>Stramenopiles</taxon>
        <taxon>Oomycota</taxon>
        <taxon>Peronosporomycetes</taxon>
        <taxon>Peronosporales</taxon>
        <taxon>Peronosporaceae</taxon>
        <taxon>Phytophthora</taxon>
    </lineage>
</organism>
<proteinExistence type="predicted"/>
<dbReference type="GeneID" id="20661170"/>
<evidence type="ECO:0000313" key="2">
    <source>
        <dbReference type="Proteomes" id="UP000002640"/>
    </source>
</evidence>
<dbReference type="RefSeq" id="XP_009536543.1">
    <property type="nucleotide sequence ID" value="XM_009538248.1"/>
</dbReference>
<accession>G5A8Z5</accession>